<dbReference type="EMBL" id="DWXE01000040">
    <property type="protein sequence ID" value="HJB91819.1"/>
    <property type="molecule type" value="Genomic_DNA"/>
</dbReference>
<name>A0A9D2SDH8_9FIRM</name>
<dbReference type="PROSITE" id="PS51257">
    <property type="entry name" value="PROKAR_LIPOPROTEIN"/>
    <property type="match status" value="1"/>
</dbReference>
<protein>
    <submittedName>
        <fullName evidence="5">ABC transporter substrate-binding protein</fullName>
    </submittedName>
</protein>
<evidence type="ECO:0000256" key="1">
    <source>
        <dbReference type="ARBA" id="ARBA00008814"/>
    </source>
</evidence>
<dbReference type="PANTHER" id="PTHR30535:SF34">
    <property type="entry name" value="MOLYBDATE-BINDING PROTEIN MOLA"/>
    <property type="match status" value="1"/>
</dbReference>
<dbReference type="Pfam" id="PF01497">
    <property type="entry name" value="Peripla_BP_2"/>
    <property type="match status" value="1"/>
</dbReference>
<proteinExistence type="inferred from homology"/>
<keyword evidence="3" id="KW-0732">Signal</keyword>
<dbReference type="PANTHER" id="PTHR30535">
    <property type="entry name" value="VITAMIN B12-BINDING PROTEIN"/>
    <property type="match status" value="1"/>
</dbReference>
<evidence type="ECO:0000256" key="2">
    <source>
        <dbReference type="SAM" id="MobiDB-lite"/>
    </source>
</evidence>
<feature type="region of interest" description="Disordered" evidence="2">
    <location>
        <begin position="29"/>
        <end position="84"/>
    </location>
</feature>
<dbReference type="CDD" id="cd01143">
    <property type="entry name" value="YvrC"/>
    <property type="match status" value="1"/>
</dbReference>
<feature type="compositionally biased region" description="Low complexity" evidence="2">
    <location>
        <begin position="30"/>
        <end position="46"/>
    </location>
</feature>
<evidence type="ECO:0000313" key="5">
    <source>
        <dbReference type="EMBL" id="HJB91819.1"/>
    </source>
</evidence>
<organism evidence="5 6">
    <name type="scientific">Candidatus Eisenbergiella merdigallinarum</name>
    <dbReference type="NCBI Taxonomy" id="2838552"/>
    <lineage>
        <taxon>Bacteria</taxon>
        <taxon>Bacillati</taxon>
        <taxon>Bacillota</taxon>
        <taxon>Clostridia</taxon>
        <taxon>Lachnospirales</taxon>
        <taxon>Lachnospiraceae</taxon>
        <taxon>Eisenbergiella</taxon>
    </lineage>
</organism>
<reference evidence="5" key="1">
    <citation type="journal article" date="2021" name="PeerJ">
        <title>Extensive microbial diversity within the chicken gut microbiome revealed by metagenomics and culture.</title>
        <authorList>
            <person name="Gilroy R."/>
            <person name="Ravi A."/>
            <person name="Getino M."/>
            <person name="Pursley I."/>
            <person name="Horton D.L."/>
            <person name="Alikhan N.F."/>
            <person name="Baker D."/>
            <person name="Gharbi K."/>
            <person name="Hall N."/>
            <person name="Watson M."/>
            <person name="Adriaenssens E.M."/>
            <person name="Foster-Nyarko E."/>
            <person name="Jarju S."/>
            <person name="Secka A."/>
            <person name="Antonio M."/>
            <person name="Oren A."/>
            <person name="Chaudhuri R.R."/>
            <person name="La Ragione R."/>
            <person name="Hildebrand F."/>
            <person name="Pallen M.J."/>
        </authorList>
    </citation>
    <scope>NUCLEOTIDE SEQUENCE</scope>
    <source>
        <strain evidence="5">USAMLcec3-2134</strain>
    </source>
</reference>
<comment type="caution">
    <text evidence="5">The sequence shown here is derived from an EMBL/GenBank/DDBJ whole genome shotgun (WGS) entry which is preliminary data.</text>
</comment>
<feature type="signal peptide" evidence="3">
    <location>
        <begin position="1"/>
        <end position="21"/>
    </location>
</feature>
<dbReference type="SUPFAM" id="SSF53807">
    <property type="entry name" value="Helical backbone' metal receptor"/>
    <property type="match status" value="1"/>
</dbReference>
<dbReference type="Gene3D" id="3.40.50.1980">
    <property type="entry name" value="Nitrogenase molybdenum iron protein domain"/>
    <property type="match status" value="2"/>
</dbReference>
<dbReference type="AlphaFoldDB" id="A0A9D2SDH8"/>
<sequence>MKRRWSILAALFLAAGLTACAGNGAVSGTESAAGAAQVETAAGAEAETAEESAAETQAETASAETEESAEEAAARPQEDRAGNPIEVPEEVDSIISLAPATTQILCDLGLADEIVAVDTNSPMYAEGLSGDVMQFDMMEPDLEQILNAEPDIIFVSSMSSQGGDDIFAGIREAGICVAEIPTSNTIEDVKKDVQFTADCVGKSEEGAALVADMEAVIDEVSAIGQNIEEKKTVLFEISPVPYLYSFGTGVYLNEMIELIGAQNVLGDQEGWISVTEESAVAADPDVILTSDNFSSSDPVAEILGRAGWENVTAVKEGQAYYIDNAASSLPNHHIVDALKEMAKAVYPEEYADLK</sequence>
<dbReference type="GO" id="GO:0071281">
    <property type="term" value="P:cellular response to iron ion"/>
    <property type="evidence" value="ECO:0007669"/>
    <property type="project" value="TreeGrafter"/>
</dbReference>
<dbReference type="InterPro" id="IPR050902">
    <property type="entry name" value="ABC_Transporter_SBP"/>
</dbReference>
<feature type="domain" description="Fe/B12 periplasmic-binding" evidence="4">
    <location>
        <begin position="93"/>
        <end position="349"/>
    </location>
</feature>
<dbReference type="InterPro" id="IPR002491">
    <property type="entry name" value="ABC_transptr_periplasmic_BD"/>
</dbReference>
<comment type="similarity">
    <text evidence="1">Belongs to the bacterial solute-binding protein 8 family.</text>
</comment>
<accession>A0A9D2SDH8</accession>
<dbReference type="Proteomes" id="UP000886883">
    <property type="component" value="Unassembled WGS sequence"/>
</dbReference>
<evidence type="ECO:0000259" key="4">
    <source>
        <dbReference type="PROSITE" id="PS50983"/>
    </source>
</evidence>
<feature type="compositionally biased region" description="Low complexity" evidence="2">
    <location>
        <begin position="54"/>
        <end position="63"/>
    </location>
</feature>
<dbReference type="PROSITE" id="PS50983">
    <property type="entry name" value="FE_B12_PBP"/>
    <property type="match status" value="1"/>
</dbReference>
<feature type="compositionally biased region" description="Basic and acidic residues" evidence="2">
    <location>
        <begin position="72"/>
        <end position="81"/>
    </location>
</feature>
<evidence type="ECO:0000313" key="6">
    <source>
        <dbReference type="Proteomes" id="UP000886883"/>
    </source>
</evidence>
<reference evidence="5" key="2">
    <citation type="submission" date="2021-04" db="EMBL/GenBank/DDBJ databases">
        <authorList>
            <person name="Gilroy R."/>
        </authorList>
    </citation>
    <scope>NUCLEOTIDE SEQUENCE</scope>
    <source>
        <strain evidence="5">USAMLcec3-2134</strain>
    </source>
</reference>
<gene>
    <name evidence="5" type="ORF">H9763_10220</name>
</gene>
<feature type="chain" id="PRO_5039542738" evidence="3">
    <location>
        <begin position="22"/>
        <end position="354"/>
    </location>
</feature>
<evidence type="ECO:0000256" key="3">
    <source>
        <dbReference type="SAM" id="SignalP"/>
    </source>
</evidence>